<evidence type="ECO:0000256" key="1">
    <source>
        <dbReference type="SAM" id="Phobius"/>
    </source>
</evidence>
<keyword evidence="1" id="KW-0472">Membrane</keyword>
<proteinExistence type="predicted"/>
<dbReference type="InterPro" id="IPR043929">
    <property type="entry name" value="DUF5755"/>
</dbReference>
<evidence type="ECO:0000313" key="2">
    <source>
        <dbReference type="EMBL" id="AYV79121.1"/>
    </source>
</evidence>
<gene>
    <name evidence="2" type="ORF">Faunusvirus3_1</name>
</gene>
<dbReference type="EMBL" id="MK072134">
    <property type="protein sequence ID" value="AYV79121.1"/>
    <property type="molecule type" value="Genomic_DNA"/>
</dbReference>
<dbReference type="Pfam" id="PF19059">
    <property type="entry name" value="DUF5755"/>
    <property type="match status" value="1"/>
</dbReference>
<accession>A0A3G4ZYQ0</accession>
<reference evidence="2" key="1">
    <citation type="submission" date="2018-10" db="EMBL/GenBank/DDBJ databases">
        <title>Hidden diversity of soil giant viruses.</title>
        <authorList>
            <person name="Schulz F."/>
            <person name="Alteio L."/>
            <person name="Goudeau D."/>
            <person name="Ryan E.M."/>
            <person name="Malmstrom R.R."/>
            <person name="Blanchard J."/>
            <person name="Woyke T."/>
        </authorList>
    </citation>
    <scope>NUCLEOTIDE SEQUENCE</scope>
    <source>
        <strain evidence="2">FNV1</strain>
    </source>
</reference>
<organism evidence="2">
    <name type="scientific">Faunusvirus sp</name>
    <dbReference type="NCBI Taxonomy" id="2487766"/>
    <lineage>
        <taxon>Viruses</taxon>
        <taxon>Varidnaviria</taxon>
        <taxon>Bamfordvirae</taxon>
        <taxon>Nucleocytoviricota</taxon>
        <taxon>Megaviricetes</taxon>
        <taxon>Imitervirales</taxon>
        <taxon>Mimiviridae</taxon>
    </lineage>
</organism>
<keyword evidence="1" id="KW-0812">Transmembrane</keyword>
<keyword evidence="1" id="KW-1133">Transmembrane helix</keyword>
<feature type="transmembrane region" description="Helical" evidence="1">
    <location>
        <begin position="12"/>
        <end position="31"/>
    </location>
</feature>
<protein>
    <submittedName>
        <fullName evidence="2">Uncharacterized protein</fullName>
    </submittedName>
</protein>
<name>A0A3G4ZYQ0_9VIRU</name>
<sequence length="189" mass="22293">MIDRIYLDSKFFIISLSILLVISFFFIYIHVYNFTPVQSKKIIINNRPRQRMVDPLIARDMRALTNPLSEPTKRVDRSQFPSMPIAQLLEQPTRGYPDNFVWLGNLSRQSDEKIVKLFGRQTYPGSNVYEYYGYSSDSYGMETKIRIDVRQRQLYDGDMIDIPLFDSTKGQFRLTMNNDSTFHYNPFVL</sequence>